<dbReference type="RefSeq" id="WP_148132554.1">
    <property type="nucleotide sequence ID" value="NZ_CP017634.1"/>
</dbReference>
<evidence type="ECO:0000313" key="17">
    <source>
        <dbReference type="EMBL" id="ATW23414.1"/>
    </source>
</evidence>
<dbReference type="InterPro" id="IPR005467">
    <property type="entry name" value="His_kinase_dom"/>
</dbReference>
<protein>
    <recommendedName>
        <fullName evidence="3">histidine kinase</fullName>
        <ecNumber evidence="3">2.7.13.3</ecNumber>
    </recommendedName>
</protein>
<keyword evidence="9 17" id="KW-0418">Kinase</keyword>
<keyword evidence="14" id="KW-0175">Coiled coil</keyword>
<accession>A0A3G1KLW6</accession>
<keyword evidence="4" id="KW-1003">Cell membrane</keyword>
<dbReference type="PANTHER" id="PTHR45528:SF1">
    <property type="entry name" value="SENSOR HISTIDINE KINASE CPXA"/>
    <property type="match status" value="1"/>
</dbReference>
<dbReference type="OrthoDB" id="9792991at2"/>
<dbReference type="PROSITE" id="PS50109">
    <property type="entry name" value="HIS_KIN"/>
    <property type="match status" value="1"/>
</dbReference>
<evidence type="ECO:0000256" key="10">
    <source>
        <dbReference type="ARBA" id="ARBA00022840"/>
    </source>
</evidence>
<dbReference type="EMBL" id="CP017634">
    <property type="protein sequence ID" value="ATW23414.1"/>
    <property type="molecule type" value="Genomic_DNA"/>
</dbReference>
<feature type="transmembrane region" description="Helical" evidence="15">
    <location>
        <begin position="195"/>
        <end position="218"/>
    </location>
</feature>
<keyword evidence="18" id="KW-1185">Reference proteome</keyword>
<evidence type="ECO:0000313" key="18">
    <source>
        <dbReference type="Proteomes" id="UP000323521"/>
    </source>
</evidence>
<evidence type="ECO:0000256" key="15">
    <source>
        <dbReference type="SAM" id="Phobius"/>
    </source>
</evidence>
<dbReference type="InterPro" id="IPR036890">
    <property type="entry name" value="HATPase_C_sf"/>
</dbReference>
<keyword evidence="7 15" id="KW-0812">Transmembrane</keyword>
<evidence type="ECO:0000256" key="5">
    <source>
        <dbReference type="ARBA" id="ARBA00022553"/>
    </source>
</evidence>
<feature type="transmembrane region" description="Helical" evidence="15">
    <location>
        <begin position="12"/>
        <end position="38"/>
    </location>
</feature>
<keyword evidence="10" id="KW-0067">ATP-binding</keyword>
<dbReference type="SUPFAM" id="SSF47384">
    <property type="entry name" value="Homodimeric domain of signal transducing histidine kinase"/>
    <property type="match status" value="1"/>
</dbReference>
<evidence type="ECO:0000256" key="7">
    <source>
        <dbReference type="ARBA" id="ARBA00022692"/>
    </source>
</evidence>
<evidence type="ECO:0000256" key="11">
    <source>
        <dbReference type="ARBA" id="ARBA00022989"/>
    </source>
</evidence>
<evidence type="ECO:0000259" key="16">
    <source>
        <dbReference type="PROSITE" id="PS50109"/>
    </source>
</evidence>
<evidence type="ECO:0000256" key="2">
    <source>
        <dbReference type="ARBA" id="ARBA00004651"/>
    </source>
</evidence>
<dbReference type="PANTHER" id="PTHR45528">
    <property type="entry name" value="SENSOR HISTIDINE KINASE CPXA"/>
    <property type="match status" value="1"/>
</dbReference>
<dbReference type="SMART" id="SM00387">
    <property type="entry name" value="HATPase_c"/>
    <property type="match status" value="1"/>
</dbReference>
<gene>
    <name evidence="17" type="ORF">DCMF_00145</name>
</gene>
<comment type="subcellular location">
    <subcellularLocation>
        <location evidence="2">Cell membrane</location>
        <topology evidence="2">Multi-pass membrane protein</topology>
    </subcellularLocation>
</comment>
<dbReference type="EC" id="2.7.13.3" evidence="3"/>
<keyword evidence="5" id="KW-0597">Phosphoprotein</keyword>
<evidence type="ECO:0000256" key="6">
    <source>
        <dbReference type="ARBA" id="ARBA00022679"/>
    </source>
</evidence>
<keyword evidence="8" id="KW-0547">Nucleotide-binding</keyword>
<dbReference type="InterPro" id="IPR003661">
    <property type="entry name" value="HisK_dim/P_dom"/>
</dbReference>
<dbReference type="GO" id="GO:0005886">
    <property type="term" value="C:plasma membrane"/>
    <property type="evidence" value="ECO:0007669"/>
    <property type="project" value="UniProtKB-SubCell"/>
</dbReference>
<feature type="transmembrane region" description="Helical" evidence="15">
    <location>
        <begin position="357"/>
        <end position="377"/>
    </location>
</feature>
<evidence type="ECO:0000256" key="8">
    <source>
        <dbReference type="ARBA" id="ARBA00022741"/>
    </source>
</evidence>
<dbReference type="AlphaFoldDB" id="A0A3G1KLW6"/>
<dbReference type="InterPro" id="IPR050398">
    <property type="entry name" value="HssS/ArlS-like"/>
</dbReference>
<evidence type="ECO:0000256" key="3">
    <source>
        <dbReference type="ARBA" id="ARBA00012438"/>
    </source>
</evidence>
<reference evidence="17 18" key="1">
    <citation type="submission" date="2016-10" db="EMBL/GenBank/DDBJ databases">
        <title>Complete Genome Sequence of Peptococcaceae strain DCMF.</title>
        <authorList>
            <person name="Edwards R.J."/>
            <person name="Holland S.I."/>
            <person name="Deshpande N.P."/>
            <person name="Wong Y.K."/>
            <person name="Ertan H."/>
            <person name="Manefield M."/>
            <person name="Russell T.L."/>
            <person name="Lee M.J."/>
        </authorList>
    </citation>
    <scope>NUCLEOTIDE SEQUENCE [LARGE SCALE GENOMIC DNA]</scope>
    <source>
        <strain evidence="17 18">DCMF</strain>
    </source>
</reference>
<dbReference type="GO" id="GO:0000155">
    <property type="term" value="F:phosphorelay sensor kinase activity"/>
    <property type="evidence" value="ECO:0007669"/>
    <property type="project" value="InterPro"/>
</dbReference>
<proteinExistence type="predicted"/>
<keyword evidence="13 15" id="KW-0472">Membrane</keyword>
<name>A0A3G1KLW6_FORW1</name>
<dbReference type="KEGG" id="fwa:DCMF_00145"/>
<evidence type="ECO:0000256" key="14">
    <source>
        <dbReference type="SAM" id="Coils"/>
    </source>
</evidence>
<dbReference type="CDD" id="cd00082">
    <property type="entry name" value="HisKA"/>
    <property type="match status" value="1"/>
</dbReference>
<sequence length="661" mass="73984">MDTKLKDIKYALGIKIIAVIILWLSIMGSLGSGIFLLYNGEKIRSKSYFETNDFKYEFARLADNVLELKLRLKDENHIRASAQSEDEIREGLNRLSYLKTELAQTVNFAYYLKNTQTGETFTNVTSGDPAAVIKKQPSFVYLGKQNTYSTYPLDPDLKQMLTDTPYEYYAAVIEPLKEGDAFYEDLTSYSRMKDFLPYALPLLIGSLILLVFTFSYLVGVAGRREKGGEIALTFVDKIYSDVLTLLVLFAAACSLDMMNGLNFGDFYGSLILVTVLFGIDLLIGLTYFLSLVRQYKKGIIFKNTLIYHLFVYLVRFSTLCFQGKIFKAWTLGLLLAYGAINGILFLIAGFLNNDTVGVLFTGFIIIAFNLAAIYFTAQALRSLTQIMEAAKETSTGNLDYPLDQSKVSVAFSSFAEDIQSIQGGLKNAVAEAIKGERMKTDLITNVSHDLKTPLTSIMNYVDLLKKEELNNEKAAEYLTILEEKSQRLKQLIEDLTEASKASSGNLAITVEKVDLQELVLQACGEYEEKINQAELEIRMSAGEKKTFVRADGKCMWRIVENLLSNVVKYSMPHSRVYLHIDQNPSYGLLTVKNISSYPLDIPPEQLTERFVRGDASRSTEGSGLGLSIAQSLATIQGGKFNIDIDGDLFKVTVEIPLWIES</sequence>
<evidence type="ECO:0000256" key="1">
    <source>
        <dbReference type="ARBA" id="ARBA00000085"/>
    </source>
</evidence>
<evidence type="ECO:0000256" key="13">
    <source>
        <dbReference type="ARBA" id="ARBA00023136"/>
    </source>
</evidence>
<feature type="coiled-coil region" evidence="14">
    <location>
        <begin position="464"/>
        <end position="501"/>
    </location>
</feature>
<keyword evidence="12" id="KW-0902">Two-component regulatory system</keyword>
<keyword evidence="11 15" id="KW-1133">Transmembrane helix</keyword>
<dbReference type="InterPro" id="IPR036097">
    <property type="entry name" value="HisK_dim/P_sf"/>
</dbReference>
<evidence type="ECO:0000256" key="4">
    <source>
        <dbReference type="ARBA" id="ARBA00022475"/>
    </source>
</evidence>
<organism evidence="17 18">
    <name type="scientific">Formimonas warabiya</name>
    <dbReference type="NCBI Taxonomy" id="1761012"/>
    <lineage>
        <taxon>Bacteria</taxon>
        <taxon>Bacillati</taxon>
        <taxon>Bacillota</taxon>
        <taxon>Clostridia</taxon>
        <taxon>Eubacteriales</taxon>
        <taxon>Peptococcaceae</taxon>
        <taxon>Candidatus Formimonas</taxon>
    </lineage>
</organism>
<dbReference type="Gene3D" id="3.30.565.10">
    <property type="entry name" value="Histidine kinase-like ATPase, C-terminal domain"/>
    <property type="match status" value="1"/>
</dbReference>
<feature type="domain" description="Histidine kinase" evidence="16">
    <location>
        <begin position="445"/>
        <end position="659"/>
    </location>
</feature>
<dbReference type="Pfam" id="PF02518">
    <property type="entry name" value="HATPase_c"/>
    <property type="match status" value="1"/>
</dbReference>
<feature type="transmembrane region" description="Helical" evidence="15">
    <location>
        <begin position="304"/>
        <end position="321"/>
    </location>
</feature>
<feature type="transmembrane region" description="Helical" evidence="15">
    <location>
        <begin position="328"/>
        <end position="351"/>
    </location>
</feature>
<dbReference type="Pfam" id="PF00512">
    <property type="entry name" value="HisKA"/>
    <property type="match status" value="1"/>
</dbReference>
<dbReference type="Gene3D" id="1.10.287.130">
    <property type="match status" value="1"/>
</dbReference>
<dbReference type="GO" id="GO:0005524">
    <property type="term" value="F:ATP binding"/>
    <property type="evidence" value="ECO:0007669"/>
    <property type="project" value="UniProtKB-KW"/>
</dbReference>
<dbReference type="InterPro" id="IPR003594">
    <property type="entry name" value="HATPase_dom"/>
</dbReference>
<dbReference type="FunFam" id="1.10.287.130:FF:000008">
    <property type="entry name" value="Two-component sensor histidine kinase"/>
    <property type="match status" value="1"/>
</dbReference>
<evidence type="ECO:0000256" key="9">
    <source>
        <dbReference type="ARBA" id="ARBA00022777"/>
    </source>
</evidence>
<feature type="transmembrane region" description="Helical" evidence="15">
    <location>
        <begin position="270"/>
        <end position="292"/>
    </location>
</feature>
<dbReference type="SUPFAM" id="SSF55874">
    <property type="entry name" value="ATPase domain of HSP90 chaperone/DNA topoisomerase II/histidine kinase"/>
    <property type="match status" value="1"/>
</dbReference>
<evidence type="ECO:0000256" key="12">
    <source>
        <dbReference type="ARBA" id="ARBA00023012"/>
    </source>
</evidence>
<dbReference type="SMART" id="SM00388">
    <property type="entry name" value="HisKA"/>
    <property type="match status" value="1"/>
</dbReference>
<dbReference type="Proteomes" id="UP000323521">
    <property type="component" value="Chromosome"/>
</dbReference>
<keyword evidence="6" id="KW-0808">Transferase</keyword>
<feature type="transmembrane region" description="Helical" evidence="15">
    <location>
        <begin position="238"/>
        <end position="258"/>
    </location>
</feature>
<comment type="catalytic activity">
    <reaction evidence="1">
        <text>ATP + protein L-histidine = ADP + protein N-phospho-L-histidine.</text>
        <dbReference type="EC" id="2.7.13.3"/>
    </reaction>
</comment>